<accession>F4W6L7</accession>
<keyword evidence="2" id="KW-1185">Reference proteome</keyword>
<dbReference type="Proteomes" id="UP000007755">
    <property type="component" value="Unassembled WGS sequence"/>
</dbReference>
<organism evidence="2">
    <name type="scientific">Acromyrmex echinatior</name>
    <name type="common">Panamanian leafcutter ant</name>
    <name type="synonym">Acromyrmex octospinosus echinatior</name>
    <dbReference type="NCBI Taxonomy" id="103372"/>
    <lineage>
        <taxon>Eukaryota</taxon>
        <taxon>Metazoa</taxon>
        <taxon>Ecdysozoa</taxon>
        <taxon>Arthropoda</taxon>
        <taxon>Hexapoda</taxon>
        <taxon>Insecta</taxon>
        <taxon>Pterygota</taxon>
        <taxon>Neoptera</taxon>
        <taxon>Endopterygota</taxon>
        <taxon>Hymenoptera</taxon>
        <taxon>Apocrita</taxon>
        <taxon>Aculeata</taxon>
        <taxon>Formicoidea</taxon>
        <taxon>Formicidae</taxon>
        <taxon>Myrmicinae</taxon>
        <taxon>Acromyrmex</taxon>
    </lineage>
</organism>
<gene>
    <name evidence="1" type="ORF">G5I_01112</name>
</gene>
<evidence type="ECO:0000313" key="1">
    <source>
        <dbReference type="EMBL" id="EGI70352.1"/>
    </source>
</evidence>
<sequence length="353" mass="39405">MRRQLVDMEPITIRVYNATFPPSPHYTSRLAALRCVALRCVALRCVALSRFYINCKLIAKLALNRYLWAIKEFSICENKGIEREVFKGPKILPSQQLGAAVAPWPGATGLIASVTADDMAHKGQDKKMSLSPKLHVSKVAIRRLRRVKPHRDLRKYITYYMCDYESLKIGSPYPVRVMIRRFGFPLHEKFREGSRCELNTAVAESTSEEAIGETAECSKIHELSDRVRLSGVCSVKLALAHRIASDRATAAAATVPRDEVLLMGSTISIKSNGFCRKIHSAIFRAAGGVASSEEIRKFGKSFGFRFTAWIRLSARHFSNDESTTLVQELLLRIRDDTTKPKDGSTRGGDGTAK</sequence>
<reference evidence="1" key="1">
    <citation type="submission" date="2011-02" db="EMBL/GenBank/DDBJ databases">
        <title>The genome of the leaf-cutting ant Acromyrmex echinatior suggests key adaptations to social evolution and fungus farming.</title>
        <authorList>
            <person name="Nygaard S."/>
            <person name="Zhang G."/>
        </authorList>
    </citation>
    <scope>NUCLEOTIDE SEQUENCE</scope>
</reference>
<evidence type="ECO:0000313" key="2">
    <source>
        <dbReference type="Proteomes" id="UP000007755"/>
    </source>
</evidence>
<proteinExistence type="predicted"/>
<dbReference type="InParanoid" id="F4W6L7"/>
<dbReference type="AlphaFoldDB" id="F4W6L7"/>
<dbReference type="EMBL" id="GL887707">
    <property type="protein sequence ID" value="EGI70352.1"/>
    <property type="molecule type" value="Genomic_DNA"/>
</dbReference>
<name>F4W6L7_ACREC</name>
<protein>
    <submittedName>
        <fullName evidence="1">Uncharacterized protein</fullName>
    </submittedName>
</protein>